<name>A0ACC2TS43_9FUNG</name>
<comment type="caution">
    <text evidence="1">The sequence shown here is derived from an EMBL/GenBank/DDBJ whole genome shotgun (WGS) entry which is preliminary data.</text>
</comment>
<reference evidence="1" key="1">
    <citation type="submission" date="2022-04" db="EMBL/GenBank/DDBJ databases">
        <title>Genome of the entomopathogenic fungus Entomophthora muscae.</title>
        <authorList>
            <person name="Elya C."/>
            <person name="Lovett B.R."/>
            <person name="Lee E."/>
            <person name="Macias A.M."/>
            <person name="Hajek A.E."/>
            <person name="De Bivort B.L."/>
            <person name="Kasson M.T."/>
            <person name="De Fine Licht H.H."/>
            <person name="Stajich J.E."/>
        </authorList>
    </citation>
    <scope>NUCLEOTIDE SEQUENCE</scope>
    <source>
        <strain evidence="1">Berkeley</strain>
    </source>
</reference>
<keyword evidence="2" id="KW-1185">Reference proteome</keyword>
<evidence type="ECO:0000313" key="1">
    <source>
        <dbReference type="EMBL" id="KAJ9077575.1"/>
    </source>
</evidence>
<evidence type="ECO:0000313" key="2">
    <source>
        <dbReference type="Proteomes" id="UP001165960"/>
    </source>
</evidence>
<protein>
    <submittedName>
        <fullName evidence="1">Phosphatidylglycerol/phosphatidylinositol transfer protein</fullName>
    </submittedName>
</protein>
<dbReference type="EMBL" id="QTSX02002191">
    <property type="protein sequence ID" value="KAJ9077575.1"/>
    <property type="molecule type" value="Genomic_DNA"/>
</dbReference>
<sequence length="207" mass="22478">MQFNIISILIFAISASALDYTRPAQPYEETTTAAPAIEAAPAVEAPAAVAKPSTPTKAAPKKKVYKKSAALRVFANGIVTDNGNSSDDFNIENIVLTPAVPKAGQPLDVHLVGKLKKMLDQGSRVFIKAKLDGRTIANFEMDLCGLARDRKFKHQCPAQPEDFDIHHTLMIPAGSPKGTYVFNAYGLDQDNGRIFNVSTIQNTRDSY</sequence>
<organism evidence="1 2">
    <name type="scientific">Entomophthora muscae</name>
    <dbReference type="NCBI Taxonomy" id="34485"/>
    <lineage>
        <taxon>Eukaryota</taxon>
        <taxon>Fungi</taxon>
        <taxon>Fungi incertae sedis</taxon>
        <taxon>Zoopagomycota</taxon>
        <taxon>Entomophthoromycotina</taxon>
        <taxon>Entomophthoromycetes</taxon>
        <taxon>Entomophthorales</taxon>
        <taxon>Entomophthoraceae</taxon>
        <taxon>Entomophthora</taxon>
    </lineage>
</organism>
<proteinExistence type="predicted"/>
<gene>
    <name evidence="1" type="primary">NPC2_14</name>
    <name evidence="1" type="ORF">DSO57_1015588</name>
</gene>
<accession>A0ACC2TS43</accession>
<dbReference type="Proteomes" id="UP001165960">
    <property type="component" value="Unassembled WGS sequence"/>
</dbReference>